<dbReference type="GO" id="GO:0005739">
    <property type="term" value="C:mitochondrion"/>
    <property type="evidence" value="ECO:0007669"/>
    <property type="project" value="TreeGrafter"/>
</dbReference>
<dbReference type="InterPro" id="IPR051035">
    <property type="entry name" value="Mito_inheritance_9"/>
</dbReference>
<dbReference type="Gene3D" id="3.30.200.20">
    <property type="entry name" value="Phosphorylase Kinase, domain 1"/>
    <property type="match status" value="1"/>
</dbReference>
<dbReference type="Gene3D" id="3.90.1200.10">
    <property type="match status" value="1"/>
</dbReference>
<dbReference type="InterPro" id="IPR011009">
    <property type="entry name" value="Kinase-like_dom_sf"/>
</dbReference>
<reference evidence="3" key="1">
    <citation type="submission" date="2020-01" db="EMBL/GenBank/DDBJ databases">
        <authorList>
            <consortium name="DOE Joint Genome Institute"/>
            <person name="Haridas S."/>
            <person name="Albert R."/>
            <person name="Binder M."/>
            <person name="Bloem J."/>
            <person name="Labutti K."/>
            <person name="Salamov A."/>
            <person name="Andreopoulos B."/>
            <person name="Baker S.E."/>
            <person name="Barry K."/>
            <person name="Bills G."/>
            <person name="Bluhm B.H."/>
            <person name="Cannon C."/>
            <person name="Castanera R."/>
            <person name="Culley D.E."/>
            <person name="Daum C."/>
            <person name="Ezra D."/>
            <person name="Gonzalez J.B."/>
            <person name="Henrissat B."/>
            <person name="Kuo A."/>
            <person name="Liang C."/>
            <person name="Lipzen A."/>
            <person name="Lutzoni F."/>
            <person name="Magnuson J."/>
            <person name="Mondo S."/>
            <person name="Nolan M."/>
            <person name="Ohm R."/>
            <person name="Pangilinan J."/>
            <person name="Park H.-J."/>
            <person name="Ramirez L."/>
            <person name="Alfaro M."/>
            <person name="Sun H."/>
            <person name="Tritt A."/>
            <person name="Yoshinaga Y."/>
            <person name="Zwiers L.-H."/>
            <person name="Turgeon B.G."/>
            <person name="Goodwin S.B."/>
            <person name="Spatafora J.W."/>
            <person name="Crous P.W."/>
            <person name="Grigoriev I.V."/>
        </authorList>
    </citation>
    <scope>NUCLEOTIDE SEQUENCE</scope>
    <source>
        <strain evidence="3">CBS 342.82</strain>
    </source>
</reference>
<dbReference type="Proteomes" id="UP000504637">
    <property type="component" value="Unplaced"/>
</dbReference>
<dbReference type="PANTHER" id="PTHR36091:SF2">
    <property type="entry name" value="AMINOGLYCOSIDE PHOSPHOTRANSFERASE DOMAIN-CONTAINING PROTEIN"/>
    <property type="match status" value="1"/>
</dbReference>
<accession>A0A6J3LXE1</accession>
<protein>
    <recommendedName>
        <fullName evidence="1">Aminoglycoside phosphotransferase domain-containing protein</fullName>
    </recommendedName>
</protein>
<gene>
    <name evidence="3" type="ORF">K489DRAFT_362095</name>
</gene>
<name>A0A6J3LXE1_9PEZI</name>
<reference evidence="3" key="2">
    <citation type="submission" date="2020-04" db="EMBL/GenBank/DDBJ databases">
        <authorList>
            <consortium name="NCBI Genome Project"/>
        </authorList>
    </citation>
    <scope>NUCLEOTIDE SEQUENCE</scope>
    <source>
        <strain evidence="3">CBS 342.82</strain>
    </source>
</reference>
<evidence type="ECO:0000259" key="1">
    <source>
        <dbReference type="Pfam" id="PF01636"/>
    </source>
</evidence>
<dbReference type="AlphaFoldDB" id="A0A6J3LXE1"/>
<dbReference type="RefSeq" id="XP_033457457.1">
    <property type="nucleotide sequence ID" value="XM_033602646.1"/>
</dbReference>
<dbReference type="InterPro" id="IPR002575">
    <property type="entry name" value="Aminoglycoside_PTrfase"/>
</dbReference>
<feature type="domain" description="Aminoglycoside phosphotransferase" evidence="1">
    <location>
        <begin position="56"/>
        <end position="335"/>
    </location>
</feature>
<keyword evidence="2" id="KW-1185">Reference proteome</keyword>
<sequence length="550" mass="61671">MVHPPLSDLYNYTRGRFVCDEKTEMAQRHIIFDVHELGKIAADAVGGSSCSCVKLEKLPDGLFNKALLLTMSDGREVVAKIPNPNAGPAGLTVASEVATMDFMRETLRIPTPEVYAWCNDSRETRVGAEYILMEKVEGVPLETVFPSMSIEDRWALTRTIGEYQRTWASTVFEKFGSIYHVGDCPDGGTPLRFTDRDGVSREDARFSMGPTTGRDWSDNDRLSIAFDRGPWNQVVQYLRAIGERELACVRQLSKLPKSPVTLCGPGTYQPTRAKKTQAIRYYLDLIDHIAPTDEALRRACLWHSDLHTENIFVDPLHPTEVTSIIDWQSTEIAPLFVQARQPYFLDYEGVQLPGVERPELPSDYEQFPDEGTVRANTLYSRQALRALYRTLMAGTAPEVWKCWQFQEAASPSSFDLLSLARSLLVDGEATYTATILELLESSSSTGPPPAAAAVGLAANNSDDIRTLKSYSSSEKDAVMADSEGALRGMYAMQDVRDSLEDLFPERGLVRSEQYELAKAALRQCKEQFIERIARTDEEKAVWRESWPFDD</sequence>
<proteinExistence type="predicted"/>
<organism evidence="3">
    <name type="scientific">Dissoconium aciculare CBS 342.82</name>
    <dbReference type="NCBI Taxonomy" id="1314786"/>
    <lineage>
        <taxon>Eukaryota</taxon>
        <taxon>Fungi</taxon>
        <taxon>Dikarya</taxon>
        <taxon>Ascomycota</taxon>
        <taxon>Pezizomycotina</taxon>
        <taxon>Dothideomycetes</taxon>
        <taxon>Dothideomycetidae</taxon>
        <taxon>Mycosphaerellales</taxon>
        <taxon>Dissoconiaceae</taxon>
        <taxon>Dissoconium</taxon>
    </lineage>
</organism>
<evidence type="ECO:0000313" key="3">
    <source>
        <dbReference type="RefSeq" id="XP_033457457.1"/>
    </source>
</evidence>
<evidence type="ECO:0000313" key="2">
    <source>
        <dbReference type="Proteomes" id="UP000504637"/>
    </source>
</evidence>
<dbReference type="PANTHER" id="PTHR36091">
    <property type="entry name" value="ALTERED INHERITANCE OF MITOCHONDRIA PROTEIN 9, MITOCHONDRIAL"/>
    <property type="match status" value="1"/>
</dbReference>
<dbReference type="Pfam" id="PF01636">
    <property type="entry name" value="APH"/>
    <property type="match status" value="1"/>
</dbReference>
<dbReference type="SUPFAM" id="SSF56112">
    <property type="entry name" value="Protein kinase-like (PK-like)"/>
    <property type="match status" value="2"/>
</dbReference>
<dbReference type="GeneID" id="54360446"/>
<reference evidence="3" key="3">
    <citation type="submission" date="2025-08" db="UniProtKB">
        <authorList>
            <consortium name="RefSeq"/>
        </authorList>
    </citation>
    <scope>IDENTIFICATION</scope>
    <source>
        <strain evidence="3">CBS 342.82</strain>
    </source>
</reference>
<dbReference type="OrthoDB" id="2831558at2759"/>